<dbReference type="KEGG" id="pfla:Pflav_072900"/>
<evidence type="ECO:0000313" key="2">
    <source>
        <dbReference type="Proteomes" id="UP000502508"/>
    </source>
</evidence>
<reference evidence="1 2" key="2">
    <citation type="submission" date="2020-03" db="EMBL/GenBank/DDBJ databases">
        <authorList>
            <person name="Ichikawa N."/>
            <person name="Kimura A."/>
            <person name="Kitahashi Y."/>
            <person name="Uohara A."/>
        </authorList>
    </citation>
    <scope>NUCLEOTIDE SEQUENCE [LARGE SCALE GENOMIC DNA]</scope>
    <source>
        <strain evidence="1 2">NBRC 107702</strain>
    </source>
</reference>
<dbReference type="Proteomes" id="UP000502508">
    <property type="component" value="Chromosome"/>
</dbReference>
<dbReference type="RefSeq" id="WP_173040910.1">
    <property type="nucleotide sequence ID" value="NZ_AP022870.1"/>
</dbReference>
<protein>
    <submittedName>
        <fullName evidence="1">Uncharacterized protein</fullName>
    </submittedName>
</protein>
<evidence type="ECO:0000313" key="1">
    <source>
        <dbReference type="EMBL" id="BCB80880.1"/>
    </source>
</evidence>
<organism evidence="1 2">
    <name type="scientific">Phytohabitans flavus</name>
    <dbReference type="NCBI Taxonomy" id="1076124"/>
    <lineage>
        <taxon>Bacteria</taxon>
        <taxon>Bacillati</taxon>
        <taxon>Actinomycetota</taxon>
        <taxon>Actinomycetes</taxon>
        <taxon>Micromonosporales</taxon>
        <taxon>Micromonosporaceae</taxon>
    </lineage>
</organism>
<keyword evidence="2" id="KW-1185">Reference proteome</keyword>
<dbReference type="AlphaFoldDB" id="A0A6F8Y495"/>
<dbReference type="EMBL" id="AP022870">
    <property type="protein sequence ID" value="BCB80880.1"/>
    <property type="molecule type" value="Genomic_DNA"/>
</dbReference>
<accession>A0A6F8Y495</accession>
<reference evidence="1 2" key="1">
    <citation type="submission" date="2020-03" db="EMBL/GenBank/DDBJ databases">
        <title>Whole genome shotgun sequence of Phytohabitans flavus NBRC 107702.</title>
        <authorList>
            <person name="Komaki H."/>
            <person name="Tamura T."/>
        </authorList>
    </citation>
    <scope>NUCLEOTIDE SEQUENCE [LARGE SCALE GENOMIC DNA]</scope>
    <source>
        <strain evidence="1 2">NBRC 107702</strain>
    </source>
</reference>
<name>A0A6F8Y495_9ACTN</name>
<sequence length="73" mass="8311">MTSGDISVRTAVMIMHEQAVLGRCENLTVSAVGTHPAHLLEAIERYAYPLDPQKCQEIVALVRRDHKFHSRRR</sequence>
<proteinExistence type="predicted"/>
<gene>
    <name evidence="1" type="ORF">Pflav_072900</name>
</gene>